<dbReference type="GO" id="GO:0045944">
    <property type="term" value="P:positive regulation of transcription by RNA polymerase II"/>
    <property type="evidence" value="ECO:0007669"/>
    <property type="project" value="TreeGrafter"/>
</dbReference>
<dbReference type="Pfam" id="PF11976">
    <property type="entry name" value="Rad60-SLD"/>
    <property type="match status" value="1"/>
</dbReference>
<sequence length="140" mass="15515">MRTAPLRMAVDQLSEKLRVPPAQILLLRRDSELPVDRTAKELGLGIADIIDCVVIQEEVEKGGKRDMITVRLQGKEKGSSQDYSLHKDAPLGSVLSQYLSRMTTGSKSKVRFLFDGSKVAESQTPSQLDMEDGDVIEVWA</sequence>
<dbReference type="AlphaFoldDB" id="A0A8C9QQ00"/>
<proteinExistence type="predicted"/>
<evidence type="ECO:0000313" key="6">
    <source>
        <dbReference type="Ensembl" id="ENSSFOP00015001943.2"/>
    </source>
</evidence>
<reference evidence="6 7" key="1">
    <citation type="submission" date="2019-04" db="EMBL/GenBank/DDBJ databases">
        <authorList>
            <consortium name="Wellcome Sanger Institute Data Sharing"/>
        </authorList>
    </citation>
    <scope>NUCLEOTIDE SEQUENCE [LARGE SCALE GENOMIC DNA]</scope>
</reference>
<dbReference type="GeneTree" id="ENSGT00390000007119"/>
<dbReference type="PANTHER" id="PTHR47187">
    <property type="entry name" value="NFATC2-INTERACTING PROTEIN"/>
    <property type="match status" value="1"/>
</dbReference>
<dbReference type="PANTHER" id="PTHR47187:SF1">
    <property type="entry name" value="NFATC2-INTERACTING PROTEIN"/>
    <property type="match status" value="1"/>
</dbReference>
<organism evidence="6 7">
    <name type="scientific">Scleropages formosus</name>
    <name type="common">Asian bonytongue</name>
    <name type="synonym">Osteoglossum formosum</name>
    <dbReference type="NCBI Taxonomy" id="113540"/>
    <lineage>
        <taxon>Eukaryota</taxon>
        <taxon>Metazoa</taxon>
        <taxon>Chordata</taxon>
        <taxon>Craniata</taxon>
        <taxon>Vertebrata</taxon>
        <taxon>Euteleostomi</taxon>
        <taxon>Actinopterygii</taxon>
        <taxon>Neopterygii</taxon>
        <taxon>Teleostei</taxon>
        <taxon>Osteoglossocephala</taxon>
        <taxon>Osteoglossomorpha</taxon>
        <taxon>Osteoglossiformes</taxon>
        <taxon>Osteoglossidae</taxon>
        <taxon>Scleropages</taxon>
    </lineage>
</organism>
<keyword evidence="7" id="KW-1185">Reference proteome</keyword>
<evidence type="ECO:0000259" key="5">
    <source>
        <dbReference type="Pfam" id="PF11976"/>
    </source>
</evidence>
<feature type="domain" description="Rad60/SUMO-like" evidence="5">
    <location>
        <begin position="71"/>
        <end position="138"/>
    </location>
</feature>
<dbReference type="Proteomes" id="UP000694397">
    <property type="component" value="Chromosome 8"/>
</dbReference>
<dbReference type="InterPro" id="IPR052324">
    <property type="entry name" value="NFATC2-Int_DNA_Repair"/>
</dbReference>
<dbReference type="InterPro" id="IPR029071">
    <property type="entry name" value="Ubiquitin-like_domsf"/>
</dbReference>
<reference evidence="6" key="2">
    <citation type="submission" date="2025-08" db="UniProtKB">
        <authorList>
            <consortium name="Ensembl"/>
        </authorList>
    </citation>
    <scope>IDENTIFICATION</scope>
</reference>
<reference evidence="6" key="3">
    <citation type="submission" date="2025-09" db="UniProtKB">
        <authorList>
            <consortium name="Ensembl"/>
        </authorList>
    </citation>
    <scope>IDENTIFICATION</scope>
</reference>
<dbReference type="SUPFAM" id="SSF54236">
    <property type="entry name" value="Ubiquitin-like"/>
    <property type="match status" value="2"/>
</dbReference>
<evidence type="ECO:0000256" key="1">
    <source>
        <dbReference type="ARBA" id="ARBA00004123"/>
    </source>
</evidence>
<evidence type="ECO:0000256" key="4">
    <source>
        <dbReference type="ARBA" id="ARBA00042764"/>
    </source>
</evidence>
<dbReference type="Ensembl" id="ENSSFOT00015001983.2">
    <property type="protein sequence ID" value="ENSSFOP00015001943.2"/>
    <property type="gene ID" value="ENSSFOG00015001294.2"/>
</dbReference>
<accession>A0A8C9QQ00</accession>
<evidence type="ECO:0000256" key="2">
    <source>
        <dbReference type="ARBA" id="ARBA00023242"/>
    </source>
</evidence>
<dbReference type="OrthoDB" id="442921at2759"/>
<comment type="subcellular location">
    <subcellularLocation>
        <location evidence="1">Nucleus</location>
    </subcellularLocation>
</comment>
<keyword evidence="2" id="KW-0539">Nucleus</keyword>
<dbReference type="GO" id="GO:0005634">
    <property type="term" value="C:nucleus"/>
    <property type="evidence" value="ECO:0007669"/>
    <property type="project" value="UniProtKB-SubCell"/>
</dbReference>
<evidence type="ECO:0000313" key="7">
    <source>
        <dbReference type="Proteomes" id="UP000694397"/>
    </source>
</evidence>
<evidence type="ECO:0000256" key="3">
    <source>
        <dbReference type="ARBA" id="ARBA00039921"/>
    </source>
</evidence>
<name>A0A8C9QQ00_SCLFO</name>
<protein>
    <recommendedName>
        <fullName evidence="3">NFATC2-interacting protein</fullName>
    </recommendedName>
    <alternativeName>
        <fullName evidence="4">Nuclear factor of activated T-cells, cytoplasmic 2-interacting protein</fullName>
    </alternativeName>
</protein>
<dbReference type="Gene3D" id="3.10.20.90">
    <property type="entry name" value="Phosphatidylinositol 3-kinase Catalytic Subunit, Chain A, domain 1"/>
    <property type="match status" value="2"/>
</dbReference>
<dbReference type="InterPro" id="IPR022617">
    <property type="entry name" value="Rad60/SUMO-like_dom"/>
</dbReference>